<dbReference type="CDD" id="cd14752">
    <property type="entry name" value="GH31_N"/>
    <property type="match status" value="1"/>
</dbReference>
<dbReference type="Proteomes" id="UP000653797">
    <property type="component" value="Unassembled WGS sequence"/>
</dbReference>
<dbReference type="SUPFAM" id="SSF51011">
    <property type="entry name" value="Glycosyl hydrolase domain"/>
    <property type="match status" value="1"/>
</dbReference>
<evidence type="ECO:0000259" key="3">
    <source>
        <dbReference type="Pfam" id="PF01055"/>
    </source>
</evidence>
<keyword evidence="2" id="KW-0378">Hydrolase</keyword>
<dbReference type="Gene3D" id="2.60.40.1760">
    <property type="entry name" value="glycosyl hydrolase (family 31)"/>
    <property type="match status" value="1"/>
</dbReference>
<organism evidence="7 8">
    <name type="scientific">Spirosoma validum</name>
    <dbReference type="NCBI Taxonomy" id="2771355"/>
    <lineage>
        <taxon>Bacteria</taxon>
        <taxon>Pseudomonadati</taxon>
        <taxon>Bacteroidota</taxon>
        <taxon>Cytophagia</taxon>
        <taxon>Cytophagales</taxon>
        <taxon>Cytophagaceae</taxon>
        <taxon>Spirosoma</taxon>
    </lineage>
</organism>
<dbReference type="InterPro" id="IPR025887">
    <property type="entry name" value="Glyco_hydro_31_N_dom"/>
</dbReference>
<evidence type="ECO:0000256" key="2">
    <source>
        <dbReference type="RuleBase" id="RU361185"/>
    </source>
</evidence>
<gene>
    <name evidence="7" type="ORF">IC230_15105</name>
</gene>
<dbReference type="Gene3D" id="3.20.20.80">
    <property type="entry name" value="Glycosidases"/>
    <property type="match status" value="1"/>
</dbReference>
<evidence type="ECO:0000259" key="6">
    <source>
        <dbReference type="Pfam" id="PF21365"/>
    </source>
</evidence>
<protein>
    <submittedName>
        <fullName evidence="7">DUF5110 domain-containing protein</fullName>
    </submittedName>
</protein>
<keyword evidence="8" id="KW-1185">Reference proteome</keyword>
<name>A0A927B271_9BACT</name>
<dbReference type="Pfam" id="PF17137">
    <property type="entry name" value="DUF5110"/>
    <property type="match status" value="1"/>
</dbReference>
<comment type="caution">
    <text evidence="7">The sequence shown here is derived from an EMBL/GenBank/DDBJ whole genome shotgun (WGS) entry which is preliminary data.</text>
</comment>
<dbReference type="EMBL" id="JACXAA010000005">
    <property type="protein sequence ID" value="MBD2754235.1"/>
    <property type="molecule type" value="Genomic_DNA"/>
</dbReference>
<evidence type="ECO:0000259" key="4">
    <source>
        <dbReference type="Pfam" id="PF13802"/>
    </source>
</evidence>
<evidence type="ECO:0000256" key="1">
    <source>
        <dbReference type="ARBA" id="ARBA00007806"/>
    </source>
</evidence>
<dbReference type="Pfam" id="PF01055">
    <property type="entry name" value="Glyco_hydro_31_2nd"/>
    <property type="match status" value="1"/>
</dbReference>
<evidence type="ECO:0000313" key="8">
    <source>
        <dbReference type="Proteomes" id="UP000653797"/>
    </source>
</evidence>
<evidence type="ECO:0000259" key="5">
    <source>
        <dbReference type="Pfam" id="PF17137"/>
    </source>
</evidence>
<dbReference type="Pfam" id="PF13802">
    <property type="entry name" value="Gal_mutarotas_2"/>
    <property type="match status" value="1"/>
</dbReference>
<accession>A0A927B271</accession>
<evidence type="ECO:0000313" key="7">
    <source>
        <dbReference type="EMBL" id="MBD2754235.1"/>
    </source>
</evidence>
<dbReference type="InterPro" id="IPR000322">
    <property type="entry name" value="Glyco_hydro_31_TIM"/>
</dbReference>
<proteinExistence type="inferred from homology"/>
<sequence>MPLIYLANMTDRFYRIPAFIGLILSLSTSALAQQTGFRWELIAPGVWKSVVGASDKITPLAVAEINPRLDGLKKLGEPTFPNVLTGSTYQQTDGKTYLHFPLQKGEQLFGLGLNFKSVQQRGSIKTLHVDHYNGKDNGRTHAPVPFYVSSRGYGVLINSARYITVYAGTGVRTDSKDMPPEQNRNTQRDWSAQPYSDAVEMVVPAPGTEVYVFAGNNPMEVVQRYNLYCGGGTLPPKWGLGFTHRTPTLFTDEQVLTEVADFEAKGYPLSFVGLEPGWQSHAYPNSFVWDSTRFPKPKLFLDRLLQKNIRANLWINPYVSSHSPIFKDVLPYTGSHLVWVGRVPDFTMAPARNLYKDLFTKQHLSIGISGYKVDEVDGYDNWLWPDVATFPSGLSAEQMRQIYGLQVQKMTDTWFRQRNQRTYGLVRGSNAGSSALPYVIYNDYYDHRDFITALCTSSFIGVLWTPEARSSKTSEEWLRRMQSVCFSPMAMLNAWADGTKPWTFPDVAQDVKDVMLLRMQLLPYLYTTFAQYHFEGKPPIRAMNLVEGFSFDTKTTEGQLNSTENPYAIAARKDLSDQFMVGDFLLVAPMFAGSTTRKVVLPPGKWYDFYTGKLVGEAKVIEITPGLSKIPLFVKEGGIIPMIPPVLHTPVNEEKLPLTIRHYGKSETSWALYDDDGETFDYERSTYSWTRLAVKKNKKGELAGTWSPARNAAFHYTTATWEYMTP</sequence>
<dbReference type="InterPro" id="IPR048395">
    <property type="entry name" value="Glyco_hydro_31_C"/>
</dbReference>
<dbReference type="SUPFAM" id="SSF74650">
    <property type="entry name" value="Galactose mutarotase-like"/>
    <property type="match status" value="1"/>
</dbReference>
<feature type="domain" description="DUF5110" evidence="5">
    <location>
        <begin position="657"/>
        <end position="698"/>
    </location>
</feature>
<dbReference type="InterPro" id="IPR017853">
    <property type="entry name" value="GH"/>
</dbReference>
<reference evidence="7" key="1">
    <citation type="submission" date="2020-09" db="EMBL/GenBank/DDBJ databases">
        <authorList>
            <person name="Kim M.K."/>
        </authorList>
    </citation>
    <scope>NUCLEOTIDE SEQUENCE</scope>
    <source>
        <strain evidence="7">BT704</strain>
    </source>
</reference>
<dbReference type="GO" id="GO:0005975">
    <property type="term" value="P:carbohydrate metabolic process"/>
    <property type="evidence" value="ECO:0007669"/>
    <property type="project" value="InterPro"/>
</dbReference>
<feature type="domain" description="Glycoside hydrolase family 31 N-terminal" evidence="4">
    <location>
        <begin position="92"/>
        <end position="162"/>
    </location>
</feature>
<dbReference type="AlphaFoldDB" id="A0A927B271"/>
<dbReference type="GO" id="GO:0030246">
    <property type="term" value="F:carbohydrate binding"/>
    <property type="evidence" value="ECO:0007669"/>
    <property type="project" value="InterPro"/>
</dbReference>
<dbReference type="CDD" id="cd06592">
    <property type="entry name" value="GH31_NET37"/>
    <property type="match status" value="1"/>
</dbReference>
<dbReference type="SUPFAM" id="SSF51445">
    <property type="entry name" value="(Trans)glycosidases"/>
    <property type="match status" value="1"/>
</dbReference>
<dbReference type="Gene3D" id="2.60.40.1180">
    <property type="entry name" value="Golgi alpha-mannosidase II"/>
    <property type="match status" value="2"/>
</dbReference>
<dbReference type="InterPro" id="IPR013780">
    <property type="entry name" value="Glyco_hydro_b"/>
</dbReference>
<feature type="domain" description="Glycosyl hydrolase family 31 C-terminal" evidence="6">
    <location>
        <begin position="574"/>
        <end position="640"/>
    </location>
</feature>
<dbReference type="PANTHER" id="PTHR22762">
    <property type="entry name" value="ALPHA-GLUCOSIDASE"/>
    <property type="match status" value="1"/>
</dbReference>
<feature type="domain" description="Glycoside hydrolase family 31 TIM barrel" evidence="3">
    <location>
        <begin position="233"/>
        <end position="527"/>
    </location>
</feature>
<dbReference type="InterPro" id="IPR011013">
    <property type="entry name" value="Gal_mutarotase_sf_dom"/>
</dbReference>
<keyword evidence="2" id="KW-0326">Glycosidase</keyword>
<dbReference type="GO" id="GO:0004553">
    <property type="term" value="F:hydrolase activity, hydrolyzing O-glycosyl compounds"/>
    <property type="evidence" value="ECO:0007669"/>
    <property type="project" value="InterPro"/>
</dbReference>
<comment type="similarity">
    <text evidence="1 2">Belongs to the glycosyl hydrolase 31 family.</text>
</comment>
<dbReference type="Pfam" id="PF21365">
    <property type="entry name" value="Glyco_hydro_31_3rd"/>
    <property type="match status" value="1"/>
</dbReference>
<dbReference type="InterPro" id="IPR033403">
    <property type="entry name" value="DUF5110"/>
</dbReference>
<dbReference type="PANTHER" id="PTHR22762:SF144">
    <property type="entry name" value="ALPHA-XYLOSIDASE"/>
    <property type="match status" value="1"/>
</dbReference>